<dbReference type="SUPFAM" id="SSF55729">
    <property type="entry name" value="Acyl-CoA N-acyltransferases (Nat)"/>
    <property type="match status" value="1"/>
</dbReference>
<dbReference type="PANTHER" id="PTHR13947">
    <property type="entry name" value="GNAT FAMILY N-ACETYLTRANSFERASE"/>
    <property type="match status" value="1"/>
</dbReference>
<proteinExistence type="predicted"/>
<organism evidence="4 5">
    <name type="scientific">Vibrio europaeus</name>
    <dbReference type="NCBI Taxonomy" id="300876"/>
    <lineage>
        <taxon>Bacteria</taxon>
        <taxon>Pseudomonadati</taxon>
        <taxon>Pseudomonadota</taxon>
        <taxon>Gammaproteobacteria</taxon>
        <taxon>Vibrionales</taxon>
        <taxon>Vibrionaceae</taxon>
        <taxon>Vibrio</taxon>
        <taxon>Vibrio oreintalis group</taxon>
    </lineage>
</organism>
<dbReference type="GO" id="GO:0008080">
    <property type="term" value="F:N-acetyltransferase activity"/>
    <property type="evidence" value="ECO:0007669"/>
    <property type="project" value="InterPro"/>
</dbReference>
<dbReference type="InterPro" id="IPR016181">
    <property type="entry name" value="Acyl_CoA_acyltransferase"/>
</dbReference>
<dbReference type="PROSITE" id="PS51186">
    <property type="entry name" value="GNAT"/>
    <property type="match status" value="1"/>
</dbReference>
<dbReference type="Proteomes" id="UP001150001">
    <property type="component" value="Unassembled WGS sequence"/>
</dbReference>
<evidence type="ECO:0000259" key="2">
    <source>
        <dbReference type="PROSITE" id="PS51186"/>
    </source>
</evidence>
<evidence type="ECO:0000313" key="5">
    <source>
        <dbReference type="Proteomes" id="UP000094761"/>
    </source>
</evidence>
<dbReference type="PANTHER" id="PTHR13947:SF37">
    <property type="entry name" value="LD18367P"/>
    <property type="match status" value="1"/>
</dbReference>
<dbReference type="Gene3D" id="3.40.630.30">
    <property type="match status" value="1"/>
</dbReference>
<protein>
    <submittedName>
        <fullName evidence="3 4">Acetyltransferase</fullName>
    </submittedName>
</protein>
<evidence type="ECO:0000256" key="1">
    <source>
        <dbReference type="ARBA" id="ARBA00022679"/>
    </source>
</evidence>
<dbReference type="Proteomes" id="UP000094761">
    <property type="component" value="Unassembled WGS sequence"/>
</dbReference>
<dbReference type="RefSeq" id="WP_069666081.1">
    <property type="nucleotide sequence ID" value="NZ_JAPFIM010000017.1"/>
</dbReference>
<evidence type="ECO:0000313" key="3">
    <source>
        <dbReference type="EMBL" id="MDC5738523.1"/>
    </source>
</evidence>
<name>A0A178JD58_9VIBR</name>
<reference evidence="4 5" key="1">
    <citation type="submission" date="2016-03" db="EMBL/GenBank/DDBJ databases">
        <title>Draft genome sequence of the Vibrio tubiashii subs. europaeus.</title>
        <authorList>
            <person name="Spinard E."/>
            <person name="Dubert J."/>
            <person name="Nelson D.R."/>
            <person name="Barja J.L."/>
        </authorList>
    </citation>
    <scope>NUCLEOTIDE SEQUENCE [LARGE SCALE GENOMIC DNA]</scope>
    <source>
        <strain evidence="5">PP-638</strain>
        <strain evidence="4">PP2-638</strain>
    </source>
</reference>
<dbReference type="EMBL" id="JAPFIT010000003">
    <property type="protein sequence ID" value="MDC5738523.1"/>
    <property type="molecule type" value="Genomic_DNA"/>
</dbReference>
<dbReference type="InterPro" id="IPR050769">
    <property type="entry name" value="NAT_camello-type"/>
</dbReference>
<dbReference type="EMBL" id="LUAX01000001">
    <property type="protein sequence ID" value="OAN00134.1"/>
    <property type="molecule type" value="Genomic_DNA"/>
</dbReference>
<sequence length="160" mass="17611">MNLIITPVLPEHDQAICEIIQKVGAEFGAVGEGYGPSDAEVRNMSQHYTLENKSLYLVAILDGKIVGGCGLAPFSSSDKVCELKKLFLLPDSRGLGLGRKLVSACLDFAREQGFESCYLDTLSNMNAAVRMYETFGFEHLSQPLEGTEHNSCDVWMLKEM</sequence>
<evidence type="ECO:0000313" key="4">
    <source>
        <dbReference type="EMBL" id="OAN00134.1"/>
    </source>
</evidence>
<keyword evidence="6" id="KW-1185">Reference proteome</keyword>
<feature type="domain" description="N-acetyltransferase" evidence="2">
    <location>
        <begin position="3"/>
        <end position="160"/>
    </location>
</feature>
<dbReference type="CDD" id="cd04301">
    <property type="entry name" value="NAT_SF"/>
    <property type="match status" value="1"/>
</dbReference>
<gene>
    <name evidence="4" type="ORF">AZ468_03140</name>
    <name evidence="3" type="ORF">OPW20_00495</name>
</gene>
<accession>A0A178JD58</accession>
<evidence type="ECO:0000313" key="6">
    <source>
        <dbReference type="Proteomes" id="UP001150001"/>
    </source>
</evidence>
<dbReference type="InterPro" id="IPR000182">
    <property type="entry name" value="GNAT_dom"/>
</dbReference>
<reference evidence="3" key="2">
    <citation type="submission" date="2022-11" db="EMBL/GenBank/DDBJ databases">
        <title>Role of the vibriolysin VemA secreted by the emergent pathogen Vibrio europaeus in the colonization of Manila clam mucus.</title>
        <authorList>
            <person name="Martinez C."/>
            <person name="Rodriguez S."/>
            <person name="Vences A."/>
            <person name="Barja J.L."/>
            <person name="Toranzo A.E."/>
            <person name="Dubert J."/>
        </authorList>
    </citation>
    <scope>NUCLEOTIDE SEQUENCE</scope>
    <source>
        <strain evidence="3">3454</strain>
    </source>
</reference>
<dbReference type="OrthoDB" id="5419426at2"/>
<keyword evidence="1 4" id="KW-0808">Transferase</keyword>
<dbReference type="Pfam" id="PF00583">
    <property type="entry name" value="Acetyltransf_1"/>
    <property type="match status" value="1"/>
</dbReference>
<comment type="caution">
    <text evidence="4">The sequence shown here is derived from an EMBL/GenBank/DDBJ whole genome shotgun (WGS) entry which is preliminary data.</text>
</comment>
<dbReference type="AlphaFoldDB" id="A0A178JD58"/>
<dbReference type="GeneID" id="78074676"/>